<proteinExistence type="predicted"/>
<dbReference type="EMBL" id="BONK01000007">
    <property type="protein sequence ID" value="GIG21491.1"/>
    <property type="molecule type" value="Genomic_DNA"/>
</dbReference>
<dbReference type="RefSeq" id="WP_203753504.1">
    <property type="nucleotide sequence ID" value="NZ_BONK01000007.1"/>
</dbReference>
<evidence type="ECO:0000313" key="2">
    <source>
        <dbReference type="Proteomes" id="UP000632740"/>
    </source>
</evidence>
<keyword evidence="2" id="KW-1185">Reference proteome</keyword>
<evidence type="ECO:0000313" key="1">
    <source>
        <dbReference type="EMBL" id="GIG21491.1"/>
    </source>
</evidence>
<reference evidence="1" key="1">
    <citation type="submission" date="2021-01" db="EMBL/GenBank/DDBJ databases">
        <title>Whole genome shotgun sequence of Cellulomonas chitinilytica NBRC 110799.</title>
        <authorList>
            <person name="Komaki H."/>
            <person name="Tamura T."/>
        </authorList>
    </citation>
    <scope>NUCLEOTIDE SEQUENCE</scope>
    <source>
        <strain evidence="1">NBRC 110799</strain>
    </source>
</reference>
<protein>
    <submittedName>
        <fullName evidence="1">Uncharacterized protein</fullName>
    </submittedName>
</protein>
<comment type="caution">
    <text evidence="1">The sequence shown here is derived from an EMBL/GenBank/DDBJ whole genome shotgun (WGS) entry which is preliminary data.</text>
</comment>
<accession>A0A919P172</accession>
<dbReference type="AlphaFoldDB" id="A0A919P172"/>
<sequence length="110" mass="12091">MSTGPARGRVLRDRLWDLDGAEWQTHLGRWASSQEVTDQLSRGRRAFVHGLGRPFRSVTGASLDAYWATARDHFEVPGESGADPDSDGLTYAAQVWNRGGDTVVGFVELC</sequence>
<dbReference type="Proteomes" id="UP000632740">
    <property type="component" value="Unassembled WGS sequence"/>
</dbReference>
<name>A0A919P172_9CELL</name>
<organism evidence="1 2">
    <name type="scientific">Cellulomonas chitinilytica</name>
    <dbReference type="NCBI Taxonomy" id="398759"/>
    <lineage>
        <taxon>Bacteria</taxon>
        <taxon>Bacillati</taxon>
        <taxon>Actinomycetota</taxon>
        <taxon>Actinomycetes</taxon>
        <taxon>Micrococcales</taxon>
        <taxon>Cellulomonadaceae</taxon>
        <taxon>Cellulomonas</taxon>
    </lineage>
</organism>
<gene>
    <name evidence="1" type="ORF">Cch01nite_22150</name>
</gene>